<evidence type="ECO:0000313" key="2">
    <source>
        <dbReference type="EMBL" id="KKM68976.1"/>
    </source>
</evidence>
<dbReference type="AlphaFoldDB" id="A0A0F9K2T5"/>
<reference evidence="2" key="1">
    <citation type="journal article" date="2015" name="Nature">
        <title>Complex archaea that bridge the gap between prokaryotes and eukaryotes.</title>
        <authorList>
            <person name="Spang A."/>
            <person name="Saw J.H."/>
            <person name="Jorgensen S.L."/>
            <person name="Zaremba-Niedzwiedzka K."/>
            <person name="Martijn J."/>
            <person name="Lind A.E."/>
            <person name="van Eijk R."/>
            <person name="Schleper C."/>
            <person name="Guy L."/>
            <person name="Ettema T.J."/>
        </authorList>
    </citation>
    <scope>NUCLEOTIDE SEQUENCE</scope>
</reference>
<dbReference type="InterPro" id="IPR027417">
    <property type="entry name" value="P-loop_NTPase"/>
</dbReference>
<dbReference type="Gene3D" id="3.40.50.300">
    <property type="entry name" value="P-loop containing nucleotide triphosphate hydrolases"/>
    <property type="match status" value="1"/>
</dbReference>
<gene>
    <name evidence="2" type="ORF">LCGC14_1455500</name>
</gene>
<sequence length="525" mass="58945">MGEREEVSLELEAYALQREIIESPARFKVVKGGRRSGKTEGGGIDITRQAMRWAQERAPEDAGLWWFAPVLQTCGRGFSVVNRVAKKVITHRTREKGNMSIWFKGGARLEFKATDKEPDNLRGIKVFAAVIDEAPQHSNYVWEQVILPSLIDCDAPAYLIGSPIANPDNWFYQMYLMGLEENDLGIKSWSFPTWANPYLWKKMVHAPRLAREIFGEGYTHVPKFVRDMKAIMSPGAFDLEIAAKGELTSSDYFQAPSLVEMLKAARGPVDTEKLKNTGHAYSLWEKRVPNARYVIGADTAEGLPNGDWSVAYVLRRVNAEEAVQVAEFREHLLPDTFGDVLHELAVHYNMAHVLIEKNNPGLTTILRVFRKGYVNLVQAWDVAQGKPPSGPRVAGSFGWRTDGHSKPVLLGDLRGFLRRKALILNSKGLIRECLALRQLPSDKSGKEGKTELGGPRGSHLTKTVSPDRIIALALAIQGHLKLPFSAHMESESKEARTNRLFMDERRERYEKLTGKKEPVSTLHLP</sequence>
<accession>A0A0F9K2T5</accession>
<dbReference type="EMBL" id="LAZR01010071">
    <property type="protein sequence ID" value="KKM68976.1"/>
    <property type="molecule type" value="Genomic_DNA"/>
</dbReference>
<dbReference type="Pfam" id="PF03237">
    <property type="entry name" value="Terminase_6N"/>
    <property type="match status" value="1"/>
</dbReference>
<evidence type="ECO:0000256" key="1">
    <source>
        <dbReference type="SAM" id="MobiDB-lite"/>
    </source>
</evidence>
<proteinExistence type="predicted"/>
<organism evidence="2">
    <name type="scientific">marine sediment metagenome</name>
    <dbReference type="NCBI Taxonomy" id="412755"/>
    <lineage>
        <taxon>unclassified sequences</taxon>
        <taxon>metagenomes</taxon>
        <taxon>ecological metagenomes</taxon>
    </lineage>
</organism>
<feature type="region of interest" description="Disordered" evidence="1">
    <location>
        <begin position="441"/>
        <end position="461"/>
    </location>
</feature>
<protein>
    <submittedName>
        <fullName evidence="2">Uncharacterized protein</fullName>
    </submittedName>
</protein>
<dbReference type="Gene3D" id="3.30.420.240">
    <property type="match status" value="1"/>
</dbReference>
<name>A0A0F9K2T5_9ZZZZ</name>
<comment type="caution">
    <text evidence="2">The sequence shown here is derived from an EMBL/GenBank/DDBJ whole genome shotgun (WGS) entry which is preliminary data.</text>
</comment>